<reference evidence="1" key="2">
    <citation type="submission" date="2023-01" db="EMBL/GenBank/DDBJ databases">
        <authorList>
            <person name="Uljanovas D."/>
        </authorList>
    </citation>
    <scope>NUCLEOTIDE SEQUENCE</scope>
    <source>
        <strain evidence="1">H19</strain>
    </source>
</reference>
<comment type="caution">
    <text evidence="1">The sequence shown here is derived from an EMBL/GenBank/DDBJ whole genome shotgun (WGS) entry which is preliminary data.</text>
</comment>
<dbReference type="Proteomes" id="UP001171508">
    <property type="component" value="Unassembled WGS sequence"/>
</dbReference>
<reference evidence="1" key="1">
    <citation type="journal article" date="2023" name="Microorganisms">
        <title>Genomic Characterization of Arcobacter butzleri Strains Isolated from Various Sources in Lithuania.</title>
        <authorList>
            <person name="Uljanovas D."/>
            <person name="Golz G."/>
            <person name="Fleischmann S."/>
            <person name="Kudirkiene E."/>
            <person name="Kasetiene N."/>
            <person name="Grineviciene A."/>
            <person name="Tamuleviciene E."/>
            <person name="Aksomaitiene J."/>
            <person name="Alter T."/>
            <person name="Malakauskas M."/>
        </authorList>
    </citation>
    <scope>NUCLEOTIDE SEQUENCE</scope>
    <source>
        <strain evidence="1">H19</strain>
    </source>
</reference>
<dbReference type="RefSeq" id="WP_175531438.1">
    <property type="nucleotide sequence ID" value="NZ_JABWGL010000029.1"/>
</dbReference>
<protein>
    <submittedName>
        <fullName evidence="1">DUF4238 domain-containing protein</fullName>
    </submittedName>
</protein>
<accession>A0AAP4UYZ3</accession>
<sequence length="259" mass="30704">MNKIFESIQKGNPHKLTKKQHFIPKSQIKRFENKNGKVFCKNLKSKKIVEINSNDSIFKVQRLWAEFAEKGYMKSIEDNFNKLVDCILNSSIKKFTNEQSRIICDMYTLWERRVYHIEEFNKNPDLFIKLDEINENNYTQDEKEKIESMHMSYVNENGEISNRDLIAGQIQIFILSSPYKKIQWGILKSENKTFVMPSNPCMSNNYDKATIIFPISPYYCLVPIGIYREINDKDVDYLNDTMINNSKWFYFSSFLISNL</sequence>
<evidence type="ECO:0000313" key="1">
    <source>
        <dbReference type="EMBL" id="MDN5132784.1"/>
    </source>
</evidence>
<dbReference type="InterPro" id="IPR025332">
    <property type="entry name" value="DUF4238"/>
</dbReference>
<dbReference type="Pfam" id="PF14022">
    <property type="entry name" value="DUF4238"/>
    <property type="match status" value="1"/>
</dbReference>
<organism evidence="1 2">
    <name type="scientific">Aliarcobacter butzleri</name>
    <dbReference type="NCBI Taxonomy" id="28197"/>
    <lineage>
        <taxon>Bacteria</taxon>
        <taxon>Pseudomonadati</taxon>
        <taxon>Campylobacterota</taxon>
        <taxon>Epsilonproteobacteria</taxon>
        <taxon>Campylobacterales</taxon>
        <taxon>Arcobacteraceae</taxon>
        <taxon>Aliarcobacter</taxon>
    </lineage>
</organism>
<proteinExistence type="predicted"/>
<dbReference type="EMBL" id="JAQJJM010000021">
    <property type="protein sequence ID" value="MDN5132784.1"/>
    <property type="molecule type" value="Genomic_DNA"/>
</dbReference>
<name>A0AAP4UYZ3_9BACT</name>
<evidence type="ECO:0000313" key="2">
    <source>
        <dbReference type="Proteomes" id="UP001171508"/>
    </source>
</evidence>
<dbReference type="AlphaFoldDB" id="A0AAP4UYZ3"/>
<gene>
    <name evidence="1" type="ORF">PJV92_08635</name>
</gene>